<accession>A0A381TNI9</accession>
<feature type="region of interest" description="Disordered" evidence="1">
    <location>
        <begin position="18"/>
        <end position="69"/>
    </location>
</feature>
<dbReference type="EMBL" id="UINC01004897">
    <property type="protein sequence ID" value="SVA17646.1"/>
    <property type="molecule type" value="Genomic_DNA"/>
</dbReference>
<protein>
    <submittedName>
        <fullName evidence="2">Uncharacterized protein</fullName>
    </submittedName>
</protein>
<feature type="compositionally biased region" description="Pro residues" evidence="1">
    <location>
        <begin position="58"/>
        <end position="69"/>
    </location>
</feature>
<feature type="non-terminal residue" evidence="2">
    <location>
        <position position="69"/>
    </location>
</feature>
<name>A0A381TNI9_9ZZZZ</name>
<proteinExistence type="predicted"/>
<organism evidence="2">
    <name type="scientific">marine metagenome</name>
    <dbReference type="NCBI Taxonomy" id="408172"/>
    <lineage>
        <taxon>unclassified sequences</taxon>
        <taxon>metagenomes</taxon>
        <taxon>ecological metagenomes</taxon>
    </lineage>
</organism>
<evidence type="ECO:0000313" key="2">
    <source>
        <dbReference type="EMBL" id="SVA17646.1"/>
    </source>
</evidence>
<gene>
    <name evidence="2" type="ORF">METZ01_LOCUS70500</name>
</gene>
<dbReference type="AlphaFoldDB" id="A0A381TNI9"/>
<reference evidence="2" key="1">
    <citation type="submission" date="2018-05" db="EMBL/GenBank/DDBJ databases">
        <authorList>
            <person name="Lanie J.A."/>
            <person name="Ng W.-L."/>
            <person name="Kazmierczak K.M."/>
            <person name="Andrzejewski T.M."/>
            <person name="Davidsen T.M."/>
            <person name="Wayne K.J."/>
            <person name="Tettelin H."/>
            <person name="Glass J.I."/>
            <person name="Rusch D."/>
            <person name="Podicherti R."/>
            <person name="Tsui H.-C.T."/>
            <person name="Winkler M.E."/>
        </authorList>
    </citation>
    <scope>NUCLEOTIDE SEQUENCE</scope>
</reference>
<sequence>MVVRLQIVLQSKAPQGIGTLEVEVSSGPELSQPPPLPHQKYPKPQAQRKEVSSGPELSQPPPLPHQKYP</sequence>
<evidence type="ECO:0000256" key="1">
    <source>
        <dbReference type="SAM" id="MobiDB-lite"/>
    </source>
</evidence>